<comment type="catalytic activity">
    <reaction evidence="8">
        <text>4 porphobilinogen + H2O = hydroxymethylbilane + 4 NH4(+)</text>
        <dbReference type="Rhea" id="RHEA:13185"/>
        <dbReference type="ChEBI" id="CHEBI:15377"/>
        <dbReference type="ChEBI" id="CHEBI:28938"/>
        <dbReference type="ChEBI" id="CHEBI:57845"/>
        <dbReference type="ChEBI" id="CHEBI:58126"/>
        <dbReference type="EC" id="2.5.1.61"/>
    </reaction>
</comment>
<dbReference type="EC" id="2.5.1.61" evidence="9"/>
<comment type="similarity">
    <text evidence="4">Belongs to the HMBS family.</text>
</comment>
<organism evidence="13 14">
    <name type="scientific">Gelidibacter algens</name>
    <dbReference type="NCBI Taxonomy" id="49280"/>
    <lineage>
        <taxon>Bacteria</taxon>
        <taxon>Pseudomonadati</taxon>
        <taxon>Bacteroidota</taxon>
        <taxon>Flavobacteriia</taxon>
        <taxon>Flavobacteriales</taxon>
        <taxon>Flavobacteriaceae</taxon>
        <taxon>Gelidibacter</taxon>
    </lineage>
</organism>
<comment type="caution">
    <text evidence="13">The sequence shown here is derived from an EMBL/GenBank/DDBJ whole genome shotgun (WGS) entry which is preliminary data.</text>
</comment>
<evidence type="ECO:0000256" key="9">
    <source>
        <dbReference type="NCBIfam" id="TIGR00212"/>
    </source>
</evidence>
<dbReference type="GO" id="GO:0006783">
    <property type="term" value="P:heme biosynthetic process"/>
    <property type="evidence" value="ECO:0007669"/>
    <property type="project" value="TreeGrafter"/>
</dbReference>
<dbReference type="InterPro" id="IPR000860">
    <property type="entry name" value="HemC"/>
</dbReference>
<dbReference type="InterPro" id="IPR022419">
    <property type="entry name" value="Porphobilin_deaminase_cofac_BS"/>
</dbReference>
<evidence type="ECO:0000259" key="11">
    <source>
        <dbReference type="Pfam" id="PF02602"/>
    </source>
</evidence>
<dbReference type="Gene3D" id="3.40.190.10">
    <property type="entry name" value="Periplasmic binding protein-like II"/>
    <property type="match status" value="2"/>
</dbReference>
<comment type="cofactor">
    <cofactor evidence="1">
        <name>dipyrromethane</name>
        <dbReference type="ChEBI" id="CHEBI:60342"/>
    </cofactor>
</comment>
<accession>A0A1A7R239</accession>
<dbReference type="RefSeq" id="WP_066435837.1">
    <property type="nucleotide sequence ID" value="NZ_LZRN01000029.1"/>
</dbReference>
<protein>
    <recommendedName>
        <fullName evidence="9">Hydroxymethylbilane synthase</fullName>
        <ecNumber evidence="9">2.5.1.61</ecNumber>
    </recommendedName>
</protein>
<proteinExistence type="inferred from homology"/>
<evidence type="ECO:0000256" key="6">
    <source>
        <dbReference type="ARBA" id="ARBA00022679"/>
    </source>
</evidence>
<dbReference type="PRINTS" id="PR00151">
    <property type="entry name" value="PORPHBDMNASE"/>
</dbReference>
<dbReference type="SUPFAM" id="SSF69618">
    <property type="entry name" value="HemD-like"/>
    <property type="match status" value="1"/>
</dbReference>
<dbReference type="PANTHER" id="PTHR11557:SF0">
    <property type="entry name" value="PORPHOBILINOGEN DEAMINASE"/>
    <property type="match status" value="1"/>
</dbReference>
<dbReference type="InterPro" id="IPR003754">
    <property type="entry name" value="4pyrrol_synth_uPrphyn_synth"/>
</dbReference>
<dbReference type="GO" id="GO:0004852">
    <property type="term" value="F:uroporphyrinogen-III synthase activity"/>
    <property type="evidence" value="ECO:0007669"/>
    <property type="project" value="InterPro"/>
</dbReference>
<feature type="domain" description="Tetrapyrrole biosynthesis uroporphyrinogen III synthase" evidence="11">
    <location>
        <begin position="335"/>
        <end position="517"/>
    </location>
</feature>
<dbReference type="PANTHER" id="PTHR11557">
    <property type="entry name" value="PORPHOBILINOGEN DEAMINASE"/>
    <property type="match status" value="1"/>
</dbReference>
<reference evidence="13 14" key="1">
    <citation type="submission" date="2018-06" db="EMBL/GenBank/DDBJ databases">
        <title>Genomic Encyclopedia of Archaeal and Bacterial Type Strains, Phase II (KMG-II): from individual species to whole genera.</title>
        <authorList>
            <person name="Goeker M."/>
        </authorList>
    </citation>
    <scope>NUCLEOTIDE SEQUENCE [LARGE SCALE GENOMIC DNA]</scope>
    <source>
        <strain evidence="13 14">DSM 12408</strain>
    </source>
</reference>
<evidence type="ECO:0000256" key="2">
    <source>
        <dbReference type="ARBA" id="ARBA00002869"/>
    </source>
</evidence>
<dbReference type="SUPFAM" id="SSF54782">
    <property type="entry name" value="Porphobilinogen deaminase (hydroxymethylbilane synthase), C-terminal domain"/>
    <property type="match status" value="1"/>
</dbReference>
<sequence length="526" mass="58908">MSKLIRIGTRDSELALWQAKAVQQQIEHLGHKTVLVPVKSTGDLLLDKPIYELGIIGVFTKILDMAMLNDDIDIAVHSLKDVPTLLPQGIVQAAVLKRGNVRDTLVFKDNEEFLSQKEATIATGSLRRKAQWLNRYPTHTVVGLRGNVNTRLQKLEDHDDWNAAIFAAAGIGRIGVRPDDAINLDWMVPAPAQGAIMITARSADEELLSICKEINHEETEICTTIERKFLNLLEGGCSAPIGALAFIKNEEVHFQGVLLSLDGSKKIEVTRNEKLGNHHNMAQYAADYVLERGGNRVMNDLKDADKKIHVFSTKNLSEMQRQRFKNINVESTDFLKISLNRIPKPILKSAIDNVIITSQNAVDAITAIVPKEELQFKNIYCVGRRTKKLIESKIGKVKHSENYAKSLAEYLVEFIDGTEVTHFCSDIRLDELSQTLEKNHIKVNEVEAYKTILDSEKIDSSVEGIMFYSPSTVDSYLKNNSPNDKVAYCIGETTATEAKKYFEDVRVAKLPTVESVIDLVNAHYNQ</sequence>
<gene>
    <name evidence="13" type="ORF">LX77_01984</name>
</gene>
<name>A0A1A7R239_9FLAO</name>
<dbReference type="EMBL" id="QLLQ01000006">
    <property type="protein sequence ID" value="RAJ24432.1"/>
    <property type="molecule type" value="Genomic_DNA"/>
</dbReference>
<dbReference type="Pfam" id="PF01379">
    <property type="entry name" value="Porphobil_deam"/>
    <property type="match status" value="1"/>
</dbReference>
<dbReference type="InterPro" id="IPR036803">
    <property type="entry name" value="Porphobilinogen_deaminase_C_sf"/>
</dbReference>
<feature type="domain" description="Porphobilinogen deaminase N-terminal" evidence="10">
    <location>
        <begin position="5"/>
        <end position="207"/>
    </location>
</feature>
<dbReference type="GO" id="GO:0005737">
    <property type="term" value="C:cytoplasm"/>
    <property type="evidence" value="ECO:0007669"/>
    <property type="project" value="UniProtKB-UniRule"/>
</dbReference>
<dbReference type="OrthoDB" id="9810298at2"/>
<dbReference type="STRING" id="49280.A9996_13220"/>
<comment type="pathway">
    <text evidence="3">Porphyrin-containing compound metabolism; protoporphyrin-IX biosynthesis; coproporphyrinogen-III from 5-aminolevulinate: step 2/4.</text>
</comment>
<evidence type="ECO:0000256" key="3">
    <source>
        <dbReference type="ARBA" id="ARBA00004735"/>
    </source>
</evidence>
<dbReference type="Gene3D" id="3.30.160.40">
    <property type="entry name" value="Porphobilinogen deaminase, C-terminal domain"/>
    <property type="match status" value="1"/>
</dbReference>
<keyword evidence="14" id="KW-1185">Reference proteome</keyword>
<evidence type="ECO:0000259" key="12">
    <source>
        <dbReference type="Pfam" id="PF03900"/>
    </source>
</evidence>
<evidence type="ECO:0000259" key="10">
    <source>
        <dbReference type="Pfam" id="PF01379"/>
    </source>
</evidence>
<dbReference type="InterPro" id="IPR022417">
    <property type="entry name" value="Porphobilin_deaminase_N"/>
</dbReference>
<dbReference type="Pfam" id="PF02602">
    <property type="entry name" value="HEM4"/>
    <property type="match status" value="1"/>
</dbReference>
<dbReference type="InterPro" id="IPR022418">
    <property type="entry name" value="Porphobilinogen_deaminase_C"/>
</dbReference>
<evidence type="ECO:0000256" key="7">
    <source>
        <dbReference type="ARBA" id="ARBA00023244"/>
    </source>
</evidence>
<dbReference type="NCBIfam" id="TIGR00212">
    <property type="entry name" value="hemC"/>
    <property type="match status" value="1"/>
</dbReference>
<evidence type="ECO:0000256" key="5">
    <source>
        <dbReference type="ARBA" id="ARBA00011245"/>
    </source>
</evidence>
<keyword evidence="7" id="KW-0627">Porphyrin biosynthesis</keyword>
<evidence type="ECO:0000256" key="4">
    <source>
        <dbReference type="ARBA" id="ARBA00005638"/>
    </source>
</evidence>
<comment type="subunit">
    <text evidence="5">Monomer.</text>
</comment>
<dbReference type="CDD" id="cd13647">
    <property type="entry name" value="PBP2_PBGD_2"/>
    <property type="match status" value="1"/>
</dbReference>
<evidence type="ECO:0000256" key="8">
    <source>
        <dbReference type="ARBA" id="ARBA00048169"/>
    </source>
</evidence>
<dbReference type="PROSITE" id="PS00533">
    <property type="entry name" value="PORPHOBILINOGEN_DEAM"/>
    <property type="match status" value="1"/>
</dbReference>
<keyword evidence="6" id="KW-0808">Transferase</keyword>
<dbReference type="GO" id="GO:0004418">
    <property type="term" value="F:hydroxymethylbilane synthase activity"/>
    <property type="evidence" value="ECO:0007669"/>
    <property type="project" value="UniProtKB-UniRule"/>
</dbReference>
<dbReference type="Pfam" id="PF03900">
    <property type="entry name" value="Porphobil_deamC"/>
    <property type="match status" value="1"/>
</dbReference>
<dbReference type="AlphaFoldDB" id="A0A1A7R239"/>
<comment type="function">
    <text evidence="2">Tetrapolymerization of the monopyrrole PBG into the hydroxymethylbilane pre-uroporphyrinogen in several discrete steps.</text>
</comment>
<dbReference type="InterPro" id="IPR036108">
    <property type="entry name" value="4pyrrol_syn_uPrphyn_synt_sf"/>
</dbReference>
<dbReference type="CDD" id="cd06578">
    <property type="entry name" value="HemD"/>
    <property type="match status" value="1"/>
</dbReference>
<dbReference type="Gene3D" id="3.40.50.10090">
    <property type="match status" value="2"/>
</dbReference>
<feature type="domain" description="Porphobilinogen deaminase C-terminal" evidence="12">
    <location>
        <begin position="221"/>
        <end position="275"/>
    </location>
</feature>
<evidence type="ECO:0000313" key="13">
    <source>
        <dbReference type="EMBL" id="RAJ24432.1"/>
    </source>
</evidence>
<evidence type="ECO:0000256" key="1">
    <source>
        <dbReference type="ARBA" id="ARBA00001916"/>
    </source>
</evidence>
<dbReference type="Proteomes" id="UP000248987">
    <property type="component" value="Unassembled WGS sequence"/>
</dbReference>
<dbReference type="SUPFAM" id="SSF53850">
    <property type="entry name" value="Periplasmic binding protein-like II"/>
    <property type="match status" value="1"/>
</dbReference>
<evidence type="ECO:0000313" key="14">
    <source>
        <dbReference type="Proteomes" id="UP000248987"/>
    </source>
</evidence>